<accession>A0A0A9GGB3</accession>
<dbReference type="EMBL" id="GBRH01176310">
    <property type="protein sequence ID" value="JAE21586.1"/>
    <property type="molecule type" value="Transcribed_RNA"/>
</dbReference>
<sequence length="93" mass="9509">MASPVHVSLAVLLVGDRVPRAPPFLAVGPAAPSRLQIRAAGVAQLERAPSQCACAEVGRRVGGRCEAPPDGDEEAVRNGAVGSQVFVDQGLVL</sequence>
<dbReference type="AlphaFoldDB" id="A0A0A9GGB3"/>
<organism evidence="1">
    <name type="scientific">Arundo donax</name>
    <name type="common">Giant reed</name>
    <name type="synonym">Donax arundinaceus</name>
    <dbReference type="NCBI Taxonomy" id="35708"/>
    <lineage>
        <taxon>Eukaryota</taxon>
        <taxon>Viridiplantae</taxon>
        <taxon>Streptophyta</taxon>
        <taxon>Embryophyta</taxon>
        <taxon>Tracheophyta</taxon>
        <taxon>Spermatophyta</taxon>
        <taxon>Magnoliopsida</taxon>
        <taxon>Liliopsida</taxon>
        <taxon>Poales</taxon>
        <taxon>Poaceae</taxon>
        <taxon>PACMAD clade</taxon>
        <taxon>Arundinoideae</taxon>
        <taxon>Arundineae</taxon>
        <taxon>Arundo</taxon>
    </lineage>
</organism>
<name>A0A0A9GGB3_ARUDO</name>
<protein>
    <submittedName>
        <fullName evidence="1">Uncharacterized protein</fullName>
    </submittedName>
</protein>
<reference evidence="1" key="2">
    <citation type="journal article" date="2015" name="Data Brief">
        <title>Shoot transcriptome of the giant reed, Arundo donax.</title>
        <authorList>
            <person name="Barrero R.A."/>
            <person name="Guerrero F.D."/>
            <person name="Moolhuijzen P."/>
            <person name="Goolsby J.A."/>
            <person name="Tidwell J."/>
            <person name="Bellgard S.E."/>
            <person name="Bellgard M.I."/>
        </authorList>
    </citation>
    <scope>NUCLEOTIDE SEQUENCE</scope>
    <source>
        <tissue evidence="1">Shoot tissue taken approximately 20 cm above the soil surface</tissue>
    </source>
</reference>
<reference evidence="1" key="1">
    <citation type="submission" date="2014-09" db="EMBL/GenBank/DDBJ databases">
        <authorList>
            <person name="Magalhaes I.L.F."/>
            <person name="Oliveira U."/>
            <person name="Santos F.R."/>
            <person name="Vidigal T.H.D.A."/>
            <person name="Brescovit A.D."/>
            <person name="Santos A.J."/>
        </authorList>
    </citation>
    <scope>NUCLEOTIDE SEQUENCE</scope>
    <source>
        <tissue evidence="1">Shoot tissue taken approximately 20 cm above the soil surface</tissue>
    </source>
</reference>
<evidence type="ECO:0000313" key="1">
    <source>
        <dbReference type="EMBL" id="JAE21586.1"/>
    </source>
</evidence>
<proteinExistence type="predicted"/>